<organism evidence="16 17">
    <name type="scientific">Galendromus occidentalis</name>
    <name type="common">western predatory mite</name>
    <dbReference type="NCBI Taxonomy" id="34638"/>
    <lineage>
        <taxon>Eukaryota</taxon>
        <taxon>Metazoa</taxon>
        <taxon>Ecdysozoa</taxon>
        <taxon>Arthropoda</taxon>
        <taxon>Chelicerata</taxon>
        <taxon>Arachnida</taxon>
        <taxon>Acari</taxon>
        <taxon>Parasitiformes</taxon>
        <taxon>Mesostigmata</taxon>
        <taxon>Gamasina</taxon>
        <taxon>Phytoseioidea</taxon>
        <taxon>Phytoseiidae</taxon>
        <taxon>Typhlodrominae</taxon>
        <taxon>Galendromus</taxon>
    </lineage>
</organism>
<feature type="region of interest" description="Disordered" evidence="11">
    <location>
        <begin position="7349"/>
        <end position="7389"/>
    </location>
</feature>
<evidence type="ECO:0000313" key="16">
    <source>
        <dbReference type="Proteomes" id="UP000694867"/>
    </source>
</evidence>
<keyword evidence="16" id="KW-1185">Reference proteome</keyword>
<feature type="compositionally biased region" description="Low complexity" evidence="11">
    <location>
        <begin position="2585"/>
        <end position="2598"/>
    </location>
</feature>
<dbReference type="InterPro" id="IPR036691">
    <property type="entry name" value="Endo/exonu/phosph_ase_sf"/>
</dbReference>
<dbReference type="Gene3D" id="2.90.20.10">
    <property type="entry name" value="Plasmodium vivax P25 domain"/>
    <property type="match status" value="3"/>
</dbReference>
<feature type="domain" description="EGF-like" evidence="13">
    <location>
        <begin position="1289"/>
        <end position="1329"/>
    </location>
</feature>
<proteinExistence type="predicted"/>
<feature type="domain" description="EGF-like" evidence="13">
    <location>
        <begin position="2088"/>
        <end position="2134"/>
    </location>
</feature>
<dbReference type="PROSITE" id="PS00022">
    <property type="entry name" value="EGF_1"/>
    <property type="match status" value="1"/>
</dbReference>
<feature type="domain" description="EGF-like" evidence="13">
    <location>
        <begin position="1411"/>
        <end position="1447"/>
    </location>
</feature>
<dbReference type="Pfam" id="PF00078">
    <property type="entry name" value="RVT_1"/>
    <property type="match status" value="1"/>
</dbReference>
<dbReference type="InterPro" id="IPR043502">
    <property type="entry name" value="DNA/RNA_pol_sf"/>
</dbReference>
<dbReference type="InterPro" id="IPR001507">
    <property type="entry name" value="ZP_dom"/>
</dbReference>
<dbReference type="PROSITE" id="PS01186">
    <property type="entry name" value="EGF_2"/>
    <property type="match status" value="26"/>
</dbReference>
<feature type="domain" description="EGF-like" evidence="13">
    <location>
        <begin position="1205"/>
        <end position="1246"/>
    </location>
</feature>
<feature type="domain" description="EGF-like" evidence="13">
    <location>
        <begin position="4485"/>
        <end position="4522"/>
    </location>
</feature>
<feature type="domain" description="EGF-like" evidence="13">
    <location>
        <begin position="3610"/>
        <end position="3650"/>
    </location>
</feature>
<dbReference type="InterPro" id="IPR026823">
    <property type="entry name" value="cEGF"/>
</dbReference>
<reference evidence="17" key="1">
    <citation type="submission" date="2025-08" db="UniProtKB">
        <authorList>
            <consortium name="RefSeq"/>
        </authorList>
    </citation>
    <scope>IDENTIFICATION</scope>
</reference>
<evidence type="ECO:0000259" key="15">
    <source>
        <dbReference type="PROSITE" id="PS51034"/>
    </source>
</evidence>
<dbReference type="Gene3D" id="3.60.10.10">
    <property type="entry name" value="Endonuclease/exonuclease/phosphatase"/>
    <property type="match status" value="1"/>
</dbReference>
<feature type="domain" description="EGF-like" evidence="13">
    <location>
        <begin position="3572"/>
        <end position="3609"/>
    </location>
</feature>
<dbReference type="SUPFAM" id="SSF57184">
    <property type="entry name" value="Growth factor receptor domain"/>
    <property type="match status" value="9"/>
</dbReference>
<dbReference type="PROSITE" id="PS50878">
    <property type="entry name" value="RT_POL"/>
    <property type="match status" value="1"/>
</dbReference>
<dbReference type="SMART" id="SM00179">
    <property type="entry name" value="EGF_CA"/>
    <property type="match status" value="33"/>
</dbReference>
<keyword evidence="12" id="KW-0812">Transmembrane</keyword>
<dbReference type="PANTHER" id="PTHR22963">
    <property type="entry name" value="ENDOGLIN-RELATED"/>
    <property type="match status" value="1"/>
</dbReference>
<feature type="domain" description="EGF-like" evidence="13">
    <location>
        <begin position="6246"/>
        <end position="6285"/>
    </location>
</feature>
<evidence type="ECO:0000256" key="11">
    <source>
        <dbReference type="SAM" id="MobiDB-lite"/>
    </source>
</evidence>
<dbReference type="InterPro" id="IPR000742">
    <property type="entry name" value="EGF"/>
</dbReference>
<feature type="domain" description="EGF-like" evidence="13">
    <location>
        <begin position="6311"/>
        <end position="6353"/>
    </location>
</feature>
<feature type="domain" description="EGF-like" evidence="13">
    <location>
        <begin position="1037"/>
        <end position="1073"/>
    </location>
</feature>
<feature type="domain" description="EGF-like" evidence="13">
    <location>
        <begin position="5555"/>
        <end position="5594"/>
    </location>
</feature>
<evidence type="ECO:0000256" key="5">
    <source>
        <dbReference type="ARBA" id="ARBA00022737"/>
    </source>
</evidence>
<dbReference type="Proteomes" id="UP000694867">
    <property type="component" value="Unplaced"/>
</dbReference>
<feature type="compositionally biased region" description="Low complexity" evidence="11">
    <location>
        <begin position="2498"/>
        <end position="2519"/>
    </location>
</feature>
<comment type="caution">
    <text evidence="9">Lacks conserved residue(s) required for the propagation of feature annotation.</text>
</comment>
<gene>
    <name evidence="17" type="primary">LOC100899946</name>
</gene>
<evidence type="ECO:0000259" key="13">
    <source>
        <dbReference type="PROSITE" id="PS50026"/>
    </source>
</evidence>
<keyword evidence="12" id="KW-1133">Transmembrane helix</keyword>
<dbReference type="Pfam" id="PF12947">
    <property type="entry name" value="EGF_3"/>
    <property type="match status" value="2"/>
</dbReference>
<dbReference type="InterPro" id="IPR006150">
    <property type="entry name" value="Cys_repeat_1"/>
</dbReference>
<evidence type="ECO:0000256" key="2">
    <source>
        <dbReference type="ARBA" id="ARBA00022525"/>
    </source>
</evidence>
<dbReference type="InterPro" id="IPR000152">
    <property type="entry name" value="EGF-type_Asp/Asn_hydroxyl_site"/>
</dbReference>
<feature type="domain" description="EGF-like" evidence="13">
    <location>
        <begin position="4117"/>
        <end position="4153"/>
    </location>
</feature>
<evidence type="ECO:0000256" key="8">
    <source>
        <dbReference type="ARBA" id="ARBA00023180"/>
    </source>
</evidence>
<keyword evidence="5" id="KW-0677">Repeat</keyword>
<feature type="region of interest" description="Disordered" evidence="11">
    <location>
        <begin position="2494"/>
        <end position="2615"/>
    </location>
</feature>
<evidence type="ECO:0000256" key="6">
    <source>
        <dbReference type="ARBA" id="ARBA00022837"/>
    </source>
</evidence>
<feature type="domain" description="EGF-like" evidence="13">
    <location>
        <begin position="1538"/>
        <end position="1582"/>
    </location>
</feature>
<dbReference type="PROSITE" id="PS51034">
    <property type="entry name" value="ZP_2"/>
    <property type="match status" value="1"/>
</dbReference>
<evidence type="ECO:0000256" key="3">
    <source>
        <dbReference type="ARBA" id="ARBA00022536"/>
    </source>
</evidence>
<dbReference type="SMART" id="SM00289">
    <property type="entry name" value="WR1"/>
    <property type="match status" value="12"/>
</dbReference>
<dbReference type="RefSeq" id="XP_028967369.1">
    <property type="nucleotide sequence ID" value="XM_029111536.1"/>
</dbReference>
<dbReference type="CDD" id="cd01650">
    <property type="entry name" value="RT_nLTR_like"/>
    <property type="match status" value="1"/>
</dbReference>
<evidence type="ECO:0000313" key="17">
    <source>
        <dbReference type="RefSeq" id="XP_028967369.1"/>
    </source>
</evidence>
<feature type="non-terminal residue" evidence="17">
    <location>
        <position position="1"/>
    </location>
</feature>
<feature type="domain" description="EGF-like" evidence="13">
    <location>
        <begin position="6567"/>
        <end position="6606"/>
    </location>
</feature>
<dbReference type="SMART" id="SM00181">
    <property type="entry name" value="EGF"/>
    <property type="match status" value="92"/>
</dbReference>
<feature type="compositionally biased region" description="Basic and acidic residues" evidence="11">
    <location>
        <begin position="1"/>
        <end position="17"/>
    </location>
</feature>
<dbReference type="GeneID" id="100899946"/>
<evidence type="ECO:0000256" key="10">
    <source>
        <dbReference type="SAM" id="Coils"/>
    </source>
</evidence>
<feature type="domain" description="ZP" evidence="15">
    <location>
        <begin position="7005"/>
        <end position="7243"/>
    </location>
</feature>
<feature type="domain" description="EGF-like" evidence="13">
    <location>
        <begin position="1161"/>
        <end position="1197"/>
    </location>
</feature>
<dbReference type="PROSITE" id="PS01187">
    <property type="entry name" value="EGF_CA"/>
    <property type="match status" value="15"/>
</dbReference>
<dbReference type="KEGG" id="goe:100899946"/>
<dbReference type="InterPro" id="IPR001881">
    <property type="entry name" value="EGF-like_Ca-bd_dom"/>
</dbReference>
<feature type="disulfide bond" evidence="9">
    <location>
        <begin position="3575"/>
        <end position="3585"/>
    </location>
</feature>
<keyword evidence="6" id="KW-0106">Calcium</keyword>
<feature type="domain" description="EGF-like" evidence="13">
    <location>
        <begin position="1748"/>
        <end position="1789"/>
    </location>
</feature>
<feature type="domain" description="EGF-like" evidence="13">
    <location>
        <begin position="1455"/>
        <end position="1496"/>
    </location>
</feature>
<dbReference type="InterPro" id="IPR003645">
    <property type="entry name" value="Fol_N"/>
</dbReference>
<feature type="domain" description="EGF-like" evidence="13">
    <location>
        <begin position="1583"/>
        <end position="1627"/>
    </location>
</feature>
<name>A0AAJ7SEX1_9ACAR</name>
<feature type="domain" description="EGF-like" evidence="13">
    <location>
        <begin position="1076"/>
        <end position="1119"/>
    </location>
</feature>
<dbReference type="CDD" id="cd00054">
    <property type="entry name" value="EGF_CA"/>
    <property type="match status" value="21"/>
</dbReference>
<feature type="domain" description="EGF-like" evidence="13">
    <location>
        <begin position="1330"/>
        <end position="1369"/>
    </location>
</feature>
<accession>A0AAJ7SEX1</accession>
<keyword evidence="4" id="KW-0732">Signal</keyword>
<dbReference type="SMART" id="SM00286">
    <property type="entry name" value="PTI"/>
    <property type="match status" value="36"/>
</dbReference>
<keyword evidence="8" id="KW-0325">Glycoprotein</keyword>
<keyword evidence="7 9" id="KW-1015">Disulfide bond</keyword>
<feature type="domain" description="EGF-like" evidence="13">
    <location>
        <begin position="6876"/>
        <end position="6918"/>
    </location>
</feature>
<evidence type="ECO:0000256" key="9">
    <source>
        <dbReference type="PROSITE-ProRule" id="PRU00076"/>
    </source>
</evidence>
<dbReference type="Pfam" id="PF07645">
    <property type="entry name" value="EGF_CA"/>
    <property type="match status" value="20"/>
</dbReference>
<keyword evidence="2" id="KW-0964">Secreted</keyword>
<feature type="domain" description="EGF-like" evidence="13">
    <location>
        <begin position="1839"/>
        <end position="1876"/>
    </location>
</feature>
<feature type="compositionally biased region" description="Basic and acidic residues" evidence="11">
    <location>
        <begin position="26"/>
        <end position="52"/>
    </location>
</feature>
<feature type="compositionally biased region" description="Gly residues" evidence="11">
    <location>
        <begin position="2536"/>
        <end position="2551"/>
    </location>
</feature>
<dbReference type="SMART" id="SM00241">
    <property type="entry name" value="ZP"/>
    <property type="match status" value="1"/>
</dbReference>
<dbReference type="SUPFAM" id="SSF57196">
    <property type="entry name" value="EGF/Laminin"/>
    <property type="match status" value="11"/>
</dbReference>
<dbReference type="GO" id="GO:0005576">
    <property type="term" value="C:extracellular region"/>
    <property type="evidence" value="ECO:0007669"/>
    <property type="project" value="UniProtKB-SubCell"/>
</dbReference>
<keyword evidence="10" id="KW-0175">Coiled coil</keyword>
<dbReference type="Pfam" id="PF12662">
    <property type="entry name" value="cEGF"/>
    <property type="match status" value="1"/>
</dbReference>
<feature type="domain" description="EGF-like" evidence="13">
    <location>
        <begin position="6757"/>
        <end position="6795"/>
    </location>
</feature>
<evidence type="ECO:0000256" key="1">
    <source>
        <dbReference type="ARBA" id="ARBA00004613"/>
    </source>
</evidence>
<dbReference type="PROSITE" id="PS50026">
    <property type="entry name" value="EGF_3"/>
    <property type="match status" value="31"/>
</dbReference>
<feature type="compositionally biased region" description="Polar residues" evidence="11">
    <location>
        <begin position="53"/>
        <end position="62"/>
    </location>
</feature>
<keyword evidence="12" id="KW-0472">Membrane</keyword>
<dbReference type="FunFam" id="2.10.25.10:FF:000014">
    <property type="entry name" value="Latent-transforming growth factor beta-binding protein 3"/>
    <property type="match status" value="1"/>
</dbReference>
<comment type="subcellular location">
    <subcellularLocation>
        <location evidence="1">Secreted</location>
    </subcellularLocation>
</comment>
<dbReference type="PROSITE" id="PS00010">
    <property type="entry name" value="ASX_HYDROXYL"/>
    <property type="match status" value="25"/>
</dbReference>
<feature type="domain" description="Reverse transcriptase" evidence="14">
    <location>
        <begin position="576"/>
        <end position="832"/>
    </location>
</feature>
<dbReference type="GO" id="GO:0003824">
    <property type="term" value="F:catalytic activity"/>
    <property type="evidence" value="ECO:0007669"/>
    <property type="project" value="InterPro"/>
</dbReference>
<feature type="domain" description="EGF-like" evidence="13">
    <location>
        <begin position="6499"/>
        <end position="6541"/>
    </location>
</feature>
<feature type="compositionally biased region" description="Low complexity" evidence="11">
    <location>
        <begin position="2552"/>
        <end position="2575"/>
    </location>
</feature>
<dbReference type="FunFam" id="2.10.25.10:FF:000038">
    <property type="entry name" value="Fibrillin 2"/>
    <property type="match status" value="19"/>
</dbReference>
<feature type="domain" description="EGF-like" evidence="13">
    <location>
        <begin position="1247"/>
        <end position="1278"/>
    </location>
</feature>
<feature type="coiled-coil region" evidence="10">
    <location>
        <begin position="414"/>
        <end position="475"/>
    </location>
</feature>
<feature type="domain" description="EGF-like" evidence="13">
    <location>
        <begin position="3947"/>
        <end position="3983"/>
    </location>
</feature>
<feature type="compositionally biased region" description="Low complexity" evidence="11">
    <location>
        <begin position="7364"/>
        <end position="7375"/>
    </location>
</feature>
<feature type="domain" description="EGF-like" evidence="13">
    <location>
        <begin position="6687"/>
        <end position="6728"/>
    </location>
</feature>
<dbReference type="InterPro" id="IPR009030">
    <property type="entry name" value="Growth_fac_rcpt_cys_sf"/>
</dbReference>
<dbReference type="GO" id="GO:0071897">
    <property type="term" value="P:DNA biosynthetic process"/>
    <property type="evidence" value="ECO:0007669"/>
    <property type="project" value="UniProtKB-ARBA"/>
</dbReference>
<dbReference type="PANTHER" id="PTHR22963:SF39">
    <property type="entry name" value="DUMPY"/>
    <property type="match status" value="1"/>
</dbReference>
<dbReference type="InterPro" id="IPR000477">
    <property type="entry name" value="RT_dom"/>
</dbReference>
<protein>
    <submittedName>
        <fullName evidence="17">Uncharacterized protein LOC100899946</fullName>
    </submittedName>
</protein>
<feature type="domain" description="EGF-like" evidence="13">
    <location>
        <begin position="1120"/>
        <end position="1160"/>
    </location>
</feature>
<evidence type="ECO:0000259" key="14">
    <source>
        <dbReference type="PROSITE" id="PS50878"/>
    </source>
</evidence>
<evidence type="ECO:0000256" key="4">
    <source>
        <dbReference type="ARBA" id="ARBA00022729"/>
    </source>
</evidence>
<dbReference type="InterPro" id="IPR018097">
    <property type="entry name" value="EGF_Ca-bd_CS"/>
</dbReference>
<dbReference type="InterPro" id="IPR005135">
    <property type="entry name" value="Endo/exonuclease/phosphatase"/>
</dbReference>
<dbReference type="FunFam" id="2.10.25.10:FF:000555">
    <property type="entry name" value="Dumpy, isoform I"/>
    <property type="match status" value="1"/>
</dbReference>
<dbReference type="GO" id="GO:0005509">
    <property type="term" value="F:calcium ion binding"/>
    <property type="evidence" value="ECO:0007669"/>
    <property type="project" value="InterPro"/>
</dbReference>
<dbReference type="Pfam" id="PF14529">
    <property type="entry name" value="Exo_endo_phos_2"/>
    <property type="match status" value="1"/>
</dbReference>
<feature type="transmembrane region" description="Helical" evidence="12">
    <location>
        <begin position="7314"/>
        <end position="7341"/>
    </location>
</feature>
<keyword evidence="3 9" id="KW-0245">EGF-like domain</keyword>
<feature type="region of interest" description="Disordered" evidence="11">
    <location>
        <begin position="1"/>
        <end position="100"/>
    </location>
</feature>
<feature type="domain" description="EGF-like" evidence="13">
    <location>
        <begin position="1969"/>
        <end position="2012"/>
    </location>
</feature>
<evidence type="ECO:0000256" key="7">
    <source>
        <dbReference type="ARBA" id="ARBA00023157"/>
    </source>
</evidence>
<dbReference type="SMART" id="SM00274">
    <property type="entry name" value="FOLN"/>
    <property type="match status" value="18"/>
</dbReference>
<feature type="domain" description="EGF-like" evidence="13">
    <location>
        <begin position="1628"/>
        <end position="1672"/>
    </location>
</feature>
<dbReference type="InterPro" id="IPR049883">
    <property type="entry name" value="NOTCH1_EGF-like"/>
</dbReference>
<evidence type="ECO:0000256" key="12">
    <source>
        <dbReference type="SAM" id="Phobius"/>
    </source>
</evidence>
<dbReference type="SUPFAM" id="SSF56672">
    <property type="entry name" value="DNA/RNA polymerases"/>
    <property type="match status" value="1"/>
</dbReference>
<dbReference type="SUPFAM" id="SSF56219">
    <property type="entry name" value="DNase I-like"/>
    <property type="match status" value="1"/>
</dbReference>
<dbReference type="InterPro" id="IPR024731">
    <property type="entry name" value="NELL2-like_EGF"/>
</dbReference>
<dbReference type="Pfam" id="PF00008">
    <property type="entry name" value="EGF"/>
    <property type="match status" value="2"/>
</dbReference>
<feature type="domain" description="EGF-like" evidence="13">
    <location>
        <begin position="2384"/>
        <end position="2426"/>
    </location>
</feature>
<sequence>MEVDAHVDETTRAPMKIERKKTSKSPVEKDSVENVRTKDRRLDKSAVSETRGENSGNSSSDIIEQPTKKSAVVKGTAENDDLSQALMPPGTSERRRRMKRRPPAIFLYGLNDKASATSVLEWFTHKGSKPKRVSKLKVERGGSSFCVSFNPADFERCLSPEFYPKFMRVKKWSGFFPVSEKILETAPSKTREGPGRPEGGVSIYTSACIRRPKVIHREENVLVLETSDLTIALFYLKPTLTSTEVMSTVTQTLRYIDTRTFTVIAGDFNCRMDSQAKDSKGCVLRESLDELDYTLANDADDVTNICYNGSSTIDLFFVSHLDRVIACQVVEAPIKSHLPVVLSITARETPKKKELRPTRRMDYNILDEEQESRQISGKMRTADVNQAEQELVRLVQKAQLLPRPYKAKRRPWFNKECKERRRALLLALRKAKIEGGPYRREYCFLRKRYHHLVQHRKSEHREKQHEKMLAEAKKKTHILLKKCRKKTTCTASTEEITRHFKNLLFEEDIPPPAAQITLPLTLEQWLMNAPWTEKEVEFILNSLPMRKSCGPDGIYYENWRMGATALVPLISSLFNKIMEEGCIPDTWHISRLTLLFKGGRSDPRDDMNKFRGIASEATLKKVFFKGIISRLETSIENRLPPEQFGFRRGVSTNDAIHVVMSAIERGLARRNQAQLYGGFIDCCKAFDSVPRQAMVNAFAEAGVNGQLLKIIESFFYTDTLMVRTGSEDVIARQNRGTPQGDPLSCIAFTLLLADLPARVREESKDAVICLYADDIFVAHHNATMFRKVFAIVGEYLRQIGLDLNPQKSCVVKFRNGGRLAKTDRMHWRGEPIQFVPSSKYLGLHLTTAGTSFSAHVEFAAARATTAMASGVDRPRDLPLDIADRLFKMKAVPVLSYGLKRIWKHLTVANFKSLERSYTLFMKRPPTSAYSRPGIDAPGSQSVGQYGKREIFFLNLEDGYFGCQVNASTEILQLFDLSKLCDGESQCFQGSDENSIKLKCQDRNYCHPKMARCRNGACLDGLCYCNDGYGGKGCEMPDENECKYRPCDVFAHCTNTMGSFYCSCFPGYEGDGFECKDVNECEIPELRSLCVPNSECCNLPGHYVCKCLEGFTGNATDSCLDLDECADPAACGHQAICQNTPGSYQCVCPPGMTGDAYSSCGDMDECTDNPCGPNAVCKNTIGSFSCECLPGYSFADPSEPHRGCVDVDECSSDRNPCGAQATCQNTPGSFYCQCLPGYTGNPRLGCQDINECVQDVCGSHSVCTNVPGSFKCSCETGCEGDPYTRTGCQDIDECNRANMCGPNAQCINNFGSYQCQCLEGYSGDARLGCADIDECASHPCAQGSVCYNSPGSYRCECPRGYTGNAYQSCERDVVEVDCTGDHECTGNAHCVDSTCQCKAGYQVGPNGRDCVDRNECLSRGTCGRHAVCVNTEGSYLCQCKPGFEKLSDGARSKCKDVDECSLDPFPCGSGAKCVNTEGGFRCACPDNLIGNPKEACISPCDAVECGAHATCQANGKEATCICDVGFTFKPSNIAAGCVDVNECEYEHGPSGLCGAGALCTNVPGSFHCACPPGFTGDPFIHCEDINECDTALGPQGSCGPNALCTNQVGSFSCHCPPGFTGNGRVRCSDIDECSTSYGPCGKCGHNAQCTNTPGSFTCSCPTTYTGNPHDRCERVAVCTSRQDCPGHAECIDGQCYCSPPHFGDDCKHPCDVVFCGNHAKCELDDNDQALCVCANGYTGHSNSLGGCVDIDECHASDKSCGAGAVCRNLPGSFECICPQGASGDPYAGCLFKEDQVVHACSPSKPNSCGVNEECVSIEGRNDCVCRRGYTYDSQLCRCRDINECTEFKTKEPCGRNAFCQNLEGSFQCQCPAGYIGDPYDCCHAEAFECHKDEDCAGNTVCRKTYGSEGGRCGCRPPFQREGDYCILYGRNCTSTLPCPENHECVFTTQTTGYCICPKGFTLEANGQCRNINECLEIRDYNPCGQGAECRDLVGSYQCSCAAGYTGNPKTGCTPIKVRCRGEGDCHANEQCMNDCCECLPPYVLDGDTCKHPCDWMQCGQFATCSVTPKGPQCNCNTGCTGNPHTGCLDVNECTANLPLDPNGPCGSGATCINVMGSYKCECPPGTRGDPMVGCEGGRAGGCQSDEECPQTASCDVKNGVCYDPCLTFQCGPNTSCEPENHRATCWCTPGFEGDAYNKEVGCRSPCADVWCGVNAQCIVNQHNEGVCKCYEGYHGNPWEGGECSPEHECTPNRPCPDGQECHDGWCIDRCRNIRCGLNARCDRITGQCGCLPYFIGNSEVMCVPPALPPICNPRCGPGAHCVYGVPNYCVCNPGLSGNPYSGCSPGNTRCSSRLCGTNAICSELGALDCRCPAGLQGNPYTACTDINECLGGSLSVCGTGAKCVNTFGSFKCVCPAGYVGNPLFACTAILTAHSPPGIGGIAGLPGISGGLSPAAQAPSAPQIPSAPDFSIGGSLPQVPGVGGSLPSFPSIGGNFPSIGGNLPQGPGSGGSFPQIPSIGGNFPQIPGIGGSFPQLPGTGGGSPQSPGTGGGFPQLPQLPQIPQLPAFPSLPLLPGLLPGGGGGGAAAPTSTPAQSPTTSEQPELAPPVQSNDCESHDQCDQNELCVRRRCIRPCDTRQCGPNAHCLVENDHALCKCEEGYSGRPEDQRVGCSPQRCTSVCANIQCGPNAQCESQNNRATCACRPGFGGDANDLIRGCAAKAQDECHDDNGCREDHECKLGTKGVKQCRDVCEDKLCGPNANCLGETHKAVCECLPGFVFDGIGCHVPDDCQVDGDCLGHEVCRHQPEGNKCVDVCVSQQCAPNARCHAVNHRANCVCRESFFGNPNDQNRGCQPILDNCLHDADCPEFERCLPNSQGIRNCTDTCIKTRCGPHAHCIGRDHRPECVCREGFAGNPAEFSIGCQEIRLDTCNTNIDCKPFQACKVTPVGVRDCVDVCSEKRCGLNANCFAQSHQAFCECLPGFAGNPTDTVRGCQRHLCNQDADCGDPDACTLTRVGIRNCTDVCLDKRCGPNSDCIGNGHRATCVCRPGFEGIPDDIREGCIPSPKCRTNSDCRNDEICSVDSTGIKACLIGCSTVLCGQNTNCRTDNHIVECRCHETFVGDPYNRETGCTPVPERCYTDHDCPSIATCKKGHDGKNDCFDACDGYQCAEGACCVAINHRPTCECRPGLIGDPLVRGCRNPDECDRDTDCADDLICRPDLAGCRKCVPVCVYEKCGPHSICVGIRHKAHCSCEPGFEGDPYNPGSGCKVLAPVVEGCQVNEDCAQTEICIRGNRCVQACDRRQCGPNSVCHAFNHRAQCNCLEGFRGDPDNPINGCRRKDECQVDFDCPNIHDVCRADNTGERRCVNACRYNKCGFNTRCIPGEHNYHCECIESHVRDPGNLFACVPRAIDECRNHTMCPSTAQCLPNSLGVFRCAEVCISFSCTPDADCIPLNHMGRCKCREGYTGDPNSRDGCRTIPEPECISHSDCALPTQVCQFDEHYGERRCQDGCRFLKCGPRAICVVDNHLPKCACPHGNYIGDPYDQRDGCRQVECLKDEDCHPKKACFPTFYCEDPCVDGCGINAACVAQNHQRICHCRPGYTGDPLVRCEEIHFCSSSPCHSSAKCIDTPGGYECICQNGFIGDPYRQGCRHPNSCPNGNGDCPGHLACFPDHKNSPMCQNPCDHFSCGPNTQCRPDNKHGAVCECLSYFRGDPASGCVRESFGCFHDSDCANGYVCIDAQCRLACSRESDCAVGEKCVGSRCVHMCYGNGDCPPKEACCSGGYCQIGCRSNADCSSEETCSQNRCQNPCLIKGLCGPNAICTVRNHEAYCSCGDGLVGNPTPQIGCTRAVLTCTGRGRGDCPSGLSCFENRCRATCSGCIVGEACVRDFCMSSCAGDSECPAGELCIHGHCQFGCRTDNDCQVHQVCSLNNCHCKPGFRETPYGCEDIDECLEQPCHKSAICQNSLGSFSCRCPEGFIGDGFIKCSNPGECPRGDVDCPQHAACDRTGITRCVDPCANDPCGPYAICSVINHRRQCNCPKTGLFTGDPYDRNRGCIAVDCLADTDCHLSEHCVNFVCQSPCDNLNCGAHGTCVVRNRQASCECDRGFENQGSLLCVDVDECANQPCHYTALCDNIVGGYSCRCPPQLVGDPFAKAGQPGCHDPNICYNGNSDCPSSSACIDVKGTPYCKDPCETPNTCGGNSKCTCINHQPVCTCAPGFTGNPKIRCDVVECIADGDCRDTEICALNKCVDACRSNGNCGINTICESKSHTAVCRCKDGFRGNPSTGCIKDIPCDHDDNCPIGEFCYHGLCRLYCKANRECGSNEICEDGRCREVCRSNTDCPEGFRCVLGNCEPADRCFHDGECGESRICRSSHRGYDSCLDPCENTLCGRNALCIPNKHSAICKCREGFIGDPLDQRIGCKKAECFHHEDCRDDQICHENKCVDPCVMRQGCGANAHCLAKRHSATCTCREGYEGDPVAGCVLIDFCRKGNPCHATALCRNRFGGAHCECPPDRHIGNPNGPPGCRHPNECPNGDVDCPPTAACIRDGPTPMCKSPCSVPHTCGPDAICRVDNHKASCYCPHGFTGQPYDRATGCVRIPPFCDDDTSCPAPLVCEKRRCRTPCAAKDECATREICSRGHCIQGCLEDRDCLDKEICLERNCIVGCRSDSDCRYDEACVQNQCKNPCDNPTACGTNAECQTIQHRAQCTCPPRFTGNALVSCVRVSVSCRTSVECGDHQNCVSTRCRVECSTDADCAFGERCFSNSCFILCRSDSECYDGEICVGNRCQLGCRSNEQCPDHLACVSNQCRDPCEGQATCGPNAECRVANHRSVCSCPANFIGRPHANVACVRKAIVCSSSQACEPGSICFLGYCRLTCSTNQDCALNERCVDNRCHVQCHRDKECFDWEICEHNFCKVGCRADTDCPTNLACIKNQCTDPCASPTACGTNAACQVFNHRPQCSCPAGLRGEAEIECVRSSIDCRANDDCGVGARCESTICRVTCSSDNECFDNERCVERHCSLICTADSICPKNHICEKGLCLFGCRSDYDCPNSEQCINRQCVDPCESPAACGPQAKCEAVNHRALCNCLPGFTGDPQVECSKVECVIDSECALGKICQNYRCYEGCRSDSTCRDDESCISRQCQNPCKFIGACGANAICVTKSHRLTCSCPPKTLGDPFVECISDPDICSRSDECGRERSCDSGRCVLKVECNRDSDCQLGHICEDHRCFEGCRGDANCPVNQACHNGQCQNPCSIRGACGVHADCLPENHRAHCFCPPSLTGNPQFECKKSQDCRVNEECQPGFVCLRGKCAPAEFCASDNDCNRGEICESTRCVIGCRSNSDCDFFLECRDRVCQDPCVPGACGINAKCQALGHRAECRCPQNFEGDARVHCKEIQVECLTDSDCGLEKYCVSTRCIFGCRVDEHCPFDKACVQGSCRNPCSVPGACGINALCRPHHHRAVCTCPHEKIGDPRVQCSAKIVVHEIRTECSTDHPCAIGFICRNHHCIADGCSHDSACNPGEICERRKCILGCRRDSDCTFDKACINTRCTNPCSVQNSCGINADCRPVVHRPVCSCLSGFEGNPYDYCSRPEIRLPPPECTRDPDCMLGKICDSQHCVEGCRTDENCPFDRACYSRSCQNPCAQPHACGKGAKCLAVAHRPVCTCPAGLSGDPAFECIVPTQEFCFHDADCPLGRICEKGFCVDACRTDDACSYDQACIRNRCQNPCSFENVCGLNADCKAANHKAVCLCTPGLTGDPLEHCIEVREVGCHHDRECPFGQICTNKDCVEGCRTDDHCSPVESCYRGKCANLCKLTGTCGTGATCVMEAHRPVCSCDPGYIGDPRFECRLAPPEPPKECEIDSECQLRHICESHKCVFGCRSDQRCGLDEACINGICQNPCSVFGACGRNALCTPVNHHADCVCLPGHRGNPNVVCVKDEPKPECTRDIECPLGFICENQRCIEGCRHDNNCADDRACINGQCELVCRLPNACGINALCQPRNHHAICSCPPGFQGDPQTDCKEVREPGGCLHDSDCAVGLLCENGVCIPGCRTDHHCGFLQACIRHTCQDPCKQYGACGLNAVCRAWNHDRICSCLPEFTGDPKHHCVKVLPPPPECVRDEECHYGRICELNKCIVGCRTDVNCPVDEQCLNRQCANPCLRSGVCGRNALCSAVQHRELCTCDPGFTGDPIVACEKVPDGFCRRDEECGYGEICHASRCIPGCRTHSQCSFDKACINRLCQDPCLIGGVCGSNTKCHAANHEAICNCLPGYTGDPLSRCDLVPKPECYQDLDCGKGYVCHDGFCKDINECLHGRGPCGHGAICSNLPGSFQCTCPSGLIGDPYHERCRQRIEGCTRDDQCKDYEACDRITEQCYDVCHKPGVCGRGAECRGVHHRAECVCPSGLRGNPHVECTIARGCVHHHECPGNLQCLGEYCGCPRPFQQRSFFCILTSHNCTTTDPCTENQECIYDGPVHHGFCVCPRGFVLMPNGICRDINECDQLPFPCASGAQCYNKVGSFECVCPPGTNGEPYHAGCEPPKGECTTDNDCPDHKACDVSILKCYDPCLAPDACGHNARCRATSHKAQCECPAGHTGNPKVHCHKLIGCPHEFQCPGNLLCLDGYCGCPPEFQRRLDYCFRTSHNCTTTNPCDRHNEECVYVGRQDGFCVCPRGFRITPNDDCVDINECVEITPCGRAADCVNLPGSYECGCPPDHEGDAYKGECLRLAPPKPRCAVDDDCPQHEACDRSIPDCIDPCLKDQCGVDAICRVQNHRHSCSCPPGYTGDPLVRCVKIEICGIDYNCPGNLICLDDRTCGCPPSLERRGDFCIAESRNCTTTNPCHKNEDCIYVGPKDGFCVCPRGFRHQADFRCVDINECIELPDPCAKNALCNNTQGGYDCHCPPGTVGDAYIRGCEKLEEGCKSNDDCPNDKICDFGTKQCISPCFVCGPSAICTVTNHVALCTCPPDFIGDPYDKIHGCYVPPPQRTEPPVQDTPPGGLDVMCLADGVQVLISLDNFNGVVYVKGHSQDESCRRIIANSNARETVDFKVLFNSCGLVHINGEASFVLVIQKHPKLVTYRARAYHIKCVYNTGERTVTLGFNVSMITTSGTISNTGPPPTCHMQICTVDGKEVSQAEIGDDLLLKVTVQPHEIYGGFARGCIAKTMEDDEEVQYEVTDNNGCATDTSIFDNWSYDPETKVLMARFNAFKFPSSNNLRFQCSIRVCFGSCPPVHCQGVDAFGRRRRRRRQVAGGSDLNPGSIGFQEGTLREEIQVQSNAILTFEKKENQIGPLQELNEGPAIEEIDTVCLPKLGLLISLILTTLLALVVVAVAISCWLMAYRRRTRSPGPLPHPAEFPNPLYTTPEPTIAEPAPDYYQAPSRLHSRLR</sequence>
<dbReference type="Gene3D" id="2.10.25.10">
    <property type="entry name" value="Laminin"/>
    <property type="match status" value="24"/>
</dbReference>